<dbReference type="OMA" id="LIRHFGX"/>
<organism evidence="1 2">
    <name type="scientific">Oreochromis aureus</name>
    <name type="common">Israeli tilapia</name>
    <name type="synonym">Chromis aureus</name>
    <dbReference type="NCBI Taxonomy" id="47969"/>
    <lineage>
        <taxon>Eukaryota</taxon>
        <taxon>Metazoa</taxon>
        <taxon>Chordata</taxon>
        <taxon>Craniata</taxon>
        <taxon>Vertebrata</taxon>
        <taxon>Euteleostomi</taxon>
        <taxon>Actinopterygii</taxon>
        <taxon>Neopterygii</taxon>
        <taxon>Teleostei</taxon>
        <taxon>Neoteleostei</taxon>
        <taxon>Acanthomorphata</taxon>
        <taxon>Ovalentaria</taxon>
        <taxon>Cichlomorphae</taxon>
        <taxon>Cichliformes</taxon>
        <taxon>Cichlidae</taxon>
        <taxon>African cichlids</taxon>
        <taxon>Pseudocrenilabrinae</taxon>
        <taxon>Oreochromini</taxon>
        <taxon>Oreochromis</taxon>
    </lineage>
</organism>
<evidence type="ECO:0000313" key="1">
    <source>
        <dbReference type="Ensembl" id="ENSOABP00000003072.2"/>
    </source>
</evidence>
<name>A0A668RGS3_OREAU</name>
<reference evidence="1" key="1">
    <citation type="submission" date="2025-08" db="UniProtKB">
        <authorList>
            <consortium name="Ensembl"/>
        </authorList>
    </citation>
    <scope>IDENTIFICATION</scope>
</reference>
<dbReference type="AlphaFoldDB" id="A0A668RGS3"/>
<evidence type="ECO:0000313" key="2">
    <source>
        <dbReference type="Proteomes" id="UP000472276"/>
    </source>
</evidence>
<keyword evidence="2" id="KW-1185">Reference proteome</keyword>
<dbReference type="Proteomes" id="UP000472276">
    <property type="component" value="Unassembled WGS sequence"/>
</dbReference>
<evidence type="ECO:0008006" key="3">
    <source>
        <dbReference type="Google" id="ProtNLM"/>
    </source>
</evidence>
<dbReference type="Ensembl" id="ENSOABT00000003181.2">
    <property type="protein sequence ID" value="ENSOABP00000003072.2"/>
    <property type="gene ID" value="ENSOABG00000001778.2"/>
</dbReference>
<protein>
    <recommendedName>
        <fullName evidence="3">Selenoprotein L</fullName>
    </recommendedName>
</protein>
<gene>
    <name evidence="1" type="primary">selenol</name>
</gene>
<reference evidence="1" key="2">
    <citation type="submission" date="2025-09" db="UniProtKB">
        <authorList>
            <consortium name="Ensembl"/>
        </authorList>
    </citation>
    <scope>IDENTIFICATION</scope>
</reference>
<accession>A0A668RGS3</accession>
<proteinExistence type="predicted"/>
<sequence length="161" mass="17766">MAEDVAVSEETLTDGLTLLVNMGKVLLQNAMEEAADSLENFVPHKITTLFGLITAGAKFYSSIEVKKKCEAEAVWQKSYHNAVVREQVQELQQLEKEWDSFLESVDKDLQTTDVLLSGGKTADSLSPETLFTDGRSGKSVTLSQYLGQGQNLLLVLLRHFG</sequence>